<feature type="region of interest" description="Disordered" evidence="1">
    <location>
        <begin position="67"/>
        <end position="86"/>
    </location>
</feature>
<evidence type="ECO:0000313" key="3">
    <source>
        <dbReference type="Proteomes" id="UP001626550"/>
    </source>
</evidence>
<reference evidence="2 3" key="1">
    <citation type="submission" date="2024-11" db="EMBL/GenBank/DDBJ databases">
        <title>Adaptive evolution of stress response genes in parasites aligns with host niche diversity.</title>
        <authorList>
            <person name="Hahn C."/>
            <person name="Resl P."/>
        </authorList>
    </citation>
    <scope>NUCLEOTIDE SEQUENCE [LARGE SCALE GENOMIC DNA]</scope>
    <source>
        <strain evidence="2">EGGRZ-B1_66</strain>
        <tissue evidence="2">Body</tissue>
    </source>
</reference>
<dbReference type="Proteomes" id="UP001626550">
    <property type="component" value="Unassembled WGS sequence"/>
</dbReference>
<organism evidence="2 3">
    <name type="scientific">Cichlidogyrus casuarinus</name>
    <dbReference type="NCBI Taxonomy" id="1844966"/>
    <lineage>
        <taxon>Eukaryota</taxon>
        <taxon>Metazoa</taxon>
        <taxon>Spiralia</taxon>
        <taxon>Lophotrochozoa</taxon>
        <taxon>Platyhelminthes</taxon>
        <taxon>Monogenea</taxon>
        <taxon>Monopisthocotylea</taxon>
        <taxon>Dactylogyridea</taxon>
        <taxon>Ancyrocephalidae</taxon>
        <taxon>Cichlidogyrus</taxon>
    </lineage>
</organism>
<evidence type="ECO:0000256" key="1">
    <source>
        <dbReference type="SAM" id="MobiDB-lite"/>
    </source>
</evidence>
<keyword evidence="3" id="KW-1185">Reference proteome</keyword>
<evidence type="ECO:0000313" key="2">
    <source>
        <dbReference type="EMBL" id="KAL3315622.1"/>
    </source>
</evidence>
<protein>
    <submittedName>
        <fullName evidence="2">Uncharacterized protein</fullName>
    </submittedName>
</protein>
<accession>A0ABD2Q8S0</accession>
<dbReference type="AlphaFoldDB" id="A0ABD2Q8S0"/>
<name>A0ABD2Q8S0_9PLAT</name>
<proteinExistence type="predicted"/>
<gene>
    <name evidence="2" type="ORF">Ciccas_005744</name>
</gene>
<dbReference type="EMBL" id="JBJKFK010000704">
    <property type="protein sequence ID" value="KAL3315622.1"/>
    <property type="molecule type" value="Genomic_DNA"/>
</dbReference>
<comment type="caution">
    <text evidence="2">The sequence shown here is derived from an EMBL/GenBank/DDBJ whole genome shotgun (WGS) entry which is preliminary data.</text>
</comment>
<feature type="compositionally biased region" description="Polar residues" evidence="1">
    <location>
        <begin position="67"/>
        <end position="81"/>
    </location>
</feature>
<sequence length="226" mass="25536">MVPDLFLRDLDKARDRATRGSRSHEVAASLNLSNESQNLYIQSQEEVVGRLTPEAAIWSPVGSACSSRSTSGTLNKRQQMLSSSASSSSVNLRPNFLAIAEEKVQEIKDPMLECLCYLHKLSSANFDRSNMQERTLFSIVRSYARFIFVNSFQPAELKLEMAKLASGAEESVPLMEDGKLQSLEELCDYDISNLDAELERHLTQHHKITYWTVKFALDSLVKRDDR</sequence>